<organism evidence="1">
    <name type="scientific">viral metagenome</name>
    <dbReference type="NCBI Taxonomy" id="1070528"/>
    <lineage>
        <taxon>unclassified sequences</taxon>
        <taxon>metagenomes</taxon>
        <taxon>organismal metagenomes</taxon>
    </lineage>
</organism>
<proteinExistence type="predicted"/>
<sequence length="213" mass="25004">MFSILRHPLVYKNISSEITELDEDYDASEWSYNGRNVYRGALDSTYTKNYSLDIFWLYDDNLLRVGLAEHESNDHSIFKVLWFYDTPFGTLLQEPEWKSMDKTIWSLLTPEAFQDTLENKDLLLLSGKIITPEYIINDLPDIYECSECRKRSFSLNAECKSMKKIKSSKYPYFIDSSYILYSKPSDSKITQLCGDDRHHHHQPKLLVEEDVPS</sequence>
<reference evidence="1" key="1">
    <citation type="journal article" date="2020" name="Nature">
        <title>Giant virus diversity and host interactions through global metagenomics.</title>
        <authorList>
            <person name="Schulz F."/>
            <person name="Roux S."/>
            <person name="Paez-Espino D."/>
            <person name="Jungbluth S."/>
            <person name="Walsh D.A."/>
            <person name="Denef V.J."/>
            <person name="McMahon K.D."/>
            <person name="Konstantinidis K.T."/>
            <person name="Eloe-Fadrosh E.A."/>
            <person name="Kyrpides N.C."/>
            <person name="Woyke T."/>
        </authorList>
    </citation>
    <scope>NUCLEOTIDE SEQUENCE</scope>
    <source>
        <strain evidence="1">GVMAG-M-3300027770-17</strain>
    </source>
</reference>
<dbReference type="AlphaFoldDB" id="A0A6C0LAM9"/>
<name>A0A6C0LAM9_9ZZZZ</name>
<accession>A0A6C0LAM9</accession>
<evidence type="ECO:0000313" key="1">
    <source>
        <dbReference type="EMBL" id="QHU28016.1"/>
    </source>
</evidence>
<protein>
    <submittedName>
        <fullName evidence="1">Uncharacterized protein</fullName>
    </submittedName>
</protein>
<dbReference type="EMBL" id="MN740468">
    <property type="protein sequence ID" value="QHU28016.1"/>
    <property type="molecule type" value="Genomic_DNA"/>
</dbReference>